<comment type="caution">
    <text evidence="3">The sequence shown here is derived from an EMBL/GenBank/DDBJ whole genome shotgun (WGS) entry which is preliminary data.</text>
</comment>
<name>A0ABS9DIR2_9ACTN</name>
<keyword evidence="4" id="KW-1185">Reference proteome</keyword>
<dbReference type="Gene3D" id="3.40.190.10">
    <property type="entry name" value="Periplasmic binding protein-like II"/>
    <property type="match status" value="2"/>
</dbReference>
<gene>
    <name evidence="3" type="ORF">L1892_11995</name>
</gene>
<evidence type="ECO:0000259" key="2">
    <source>
        <dbReference type="Pfam" id="PF04069"/>
    </source>
</evidence>
<feature type="signal peptide" evidence="1">
    <location>
        <begin position="1"/>
        <end position="20"/>
    </location>
</feature>
<dbReference type="Proteomes" id="UP001108089">
    <property type="component" value="Unassembled WGS sequence"/>
</dbReference>
<sequence length="312" mass="31742">MKRALTAVLTICALAATLLACSEDTSPGREVTLGAPDSSAMIVMAQVYAGALRHAGSPVSTEIHTGDYRQLLDEMDTLDVDLFPAFSGNLLSRLAPQLEPRTAEEVYTDLNRSLPQGVSVGDATMVTATPQVFVAASTADDGQVSDLADCGRLPADLPVVMIGAPQQGVVAAFAAAGCRFGPVESVDSVSAAADRIASGQAVGVLTPLDVAGDDAEGSVGDIRALRVSVPDATASATASAAPSATAVVDVGPRPEELVPVYRSAALTLDEVKTMNVVAGEMTTADLATLARAVDTGADPAELAGEWLAEHGL</sequence>
<organism evidence="3 4">
    <name type="scientific">Gordonia tangerina</name>
    <dbReference type="NCBI Taxonomy" id="2911060"/>
    <lineage>
        <taxon>Bacteria</taxon>
        <taxon>Bacillati</taxon>
        <taxon>Actinomycetota</taxon>
        <taxon>Actinomycetes</taxon>
        <taxon>Mycobacteriales</taxon>
        <taxon>Gordoniaceae</taxon>
        <taxon>Gordonia</taxon>
    </lineage>
</organism>
<dbReference type="EMBL" id="JAKGCU010000009">
    <property type="protein sequence ID" value="MCF3939095.1"/>
    <property type="molecule type" value="Genomic_DNA"/>
</dbReference>
<evidence type="ECO:0000313" key="3">
    <source>
        <dbReference type="EMBL" id="MCF3939095.1"/>
    </source>
</evidence>
<evidence type="ECO:0000313" key="4">
    <source>
        <dbReference type="Proteomes" id="UP001108089"/>
    </source>
</evidence>
<proteinExistence type="predicted"/>
<accession>A0ABS9DIR2</accession>
<reference evidence="3" key="1">
    <citation type="submission" date="2022-01" db="EMBL/GenBank/DDBJ databases">
        <title>Gordonia xiamenensis sp. nov., isolated from surface seawater in Xiamen.</title>
        <authorList>
            <person name="He Y.F."/>
        </authorList>
    </citation>
    <scope>NUCLEOTIDE SEQUENCE</scope>
    <source>
        <strain evidence="3">GW1C4-4</strain>
    </source>
</reference>
<protein>
    <submittedName>
        <fullName evidence="3">Glycine/betaine ABC transporter substrate-binding protein</fullName>
    </submittedName>
</protein>
<dbReference type="InterPro" id="IPR007210">
    <property type="entry name" value="ABC_Gly_betaine_transp_sub-bd"/>
</dbReference>
<feature type="chain" id="PRO_5046348585" evidence="1">
    <location>
        <begin position="21"/>
        <end position="312"/>
    </location>
</feature>
<dbReference type="PROSITE" id="PS51257">
    <property type="entry name" value="PROKAR_LIPOPROTEIN"/>
    <property type="match status" value="1"/>
</dbReference>
<keyword evidence="1" id="KW-0732">Signal</keyword>
<feature type="domain" description="ABC-type glycine betaine transport system substrate-binding" evidence="2">
    <location>
        <begin position="30"/>
        <end position="154"/>
    </location>
</feature>
<evidence type="ECO:0000256" key="1">
    <source>
        <dbReference type="SAM" id="SignalP"/>
    </source>
</evidence>
<dbReference type="RefSeq" id="WP_235723894.1">
    <property type="nucleotide sequence ID" value="NZ_JAKGCU010000009.1"/>
</dbReference>
<dbReference type="SUPFAM" id="SSF53850">
    <property type="entry name" value="Periplasmic binding protein-like II"/>
    <property type="match status" value="1"/>
</dbReference>
<dbReference type="Pfam" id="PF04069">
    <property type="entry name" value="OpuAC"/>
    <property type="match status" value="1"/>
</dbReference>